<dbReference type="PATRIC" id="fig|1608994.3.peg.2560"/>
<organism evidence="6 7">
    <name type="scientific">Pseudomonas weihenstephanensis</name>
    <dbReference type="NCBI Taxonomy" id="1608994"/>
    <lineage>
        <taxon>Bacteria</taxon>
        <taxon>Pseudomonadati</taxon>
        <taxon>Pseudomonadota</taxon>
        <taxon>Gammaproteobacteria</taxon>
        <taxon>Pseudomonadales</taxon>
        <taxon>Pseudomonadaceae</taxon>
        <taxon>Pseudomonas</taxon>
    </lineage>
</organism>
<dbReference type="PANTHER" id="PTHR42832">
    <property type="entry name" value="AMINO ACID AMINOTRANSFERASE"/>
    <property type="match status" value="1"/>
</dbReference>
<reference evidence="6 7" key="1">
    <citation type="submission" date="2015-02" db="EMBL/GenBank/DDBJ databases">
        <title>Pseudomonas helleri sp. nov. and Pseudomonas weihenstephanensis sp. nov., isolated from raw cows milk.</title>
        <authorList>
            <person name="von Neubeck M."/>
            <person name="Huptas C."/>
            <person name="Wenning M."/>
            <person name="Scherer S."/>
        </authorList>
    </citation>
    <scope>NUCLEOTIDE SEQUENCE [LARGE SCALE GENOMIC DNA]</scope>
    <source>
        <strain evidence="6 7">DSM 29166</strain>
    </source>
</reference>
<dbReference type="OrthoDB" id="9813612at2"/>
<dbReference type="Pfam" id="PF00155">
    <property type="entry name" value="Aminotran_1_2"/>
    <property type="match status" value="1"/>
</dbReference>
<comment type="cofactor">
    <cofactor evidence="1 4">
        <name>pyridoxal 5'-phosphate</name>
        <dbReference type="ChEBI" id="CHEBI:597326"/>
    </cofactor>
</comment>
<feature type="domain" description="Aminotransferase class I/classII large" evidence="5">
    <location>
        <begin position="35"/>
        <end position="385"/>
    </location>
</feature>
<evidence type="ECO:0000313" key="6">
    <source>
        <dbReference type="EMBL" id="KMN14262.1"/>
    </source>
</evidence>
<dbReference type="Gene3D" id="3.40.640.10">
    <property type="entry name" value="Type I PLP-dependent aspartate aminotransferase-like (Major domain)"/>
    <property type="match status" value="1"/>
</dbReference>
<proteinExistence type="inferred from homology"/>
<gene>
    <name evidence="6" type="ORF">TU86_09700</name>
</gene>
<evidence type="ECO:0000256" key="2">
    <source>
        <dbReference type="ARBA" id="ARBA00022576"/>
    </source>
</evidence>
<dbReference type="PROSITE" id="PS00105">
    <property type="entry name" value="AA_TRANSFER_CLASS_1"/>
    <property type="match status" value="1"/>
</dbReference>
<evidence type="ECO:0000256" key="4">
    <source>
        <dbReference type="RuleBase" id="RU000481"/>
    </source>
</evidence>
<dbReference type="InterPro" id="IPR015421">
    <property type="entry name" value="PyrdxlP-dep_Trfase_major"/>
</dbReference>
<dbReference type="InterPro" id="IPR004839">
    <property type="entry name" value="Aminotransferase_I/II_large"/>
</dbReference>
<dbReference type="STRING" id="1608994.TU86_09700"/>
<accession>A0A0J6IQF8</accession>
<evidence type="ECO:0000259" key="5">
    <source>
        <dbReference type="Pfam" id="PF00155"/>
    </source>
</evidence>
<dbReference type="GO" id="GO:0008483">
    <property type="term" value="F:transaminase activity"/>
    <property type="evidence" value="ECO:0007669"/>
    <property type="project" value="UniProtKB-KW"/>
</dbReference>
<dbReference type="InterPro" id="IPR050881">
    <property type="entry name" value="LL-DAP_aminotransferase"/>
</dbReference>
<dbReference type="InterPro" id="IPR004838">
    <property type="entry name" value="NHTrfase_class1_PyrdxlP-BS"/>
</dbReference>
<dbReference type="RefSeq" id="WP_053076002.1">
    <property type="nucleotide sequence ID" value="NZ_JYLF01000003.1"/>
</dbReference>
<dbReference type="CDD" id="cd00609">
    <property type="entry name" value="AAT_like"/>
    <property type="match status" value="1"/>
</dbReference>
<comment type="caution">
    <text evidence="6">The sequence shown here is derived from an EMBL/GenBank/DDBJ whole genome shotgun (WGS) entry which is preliminary data.</text>
</comment>
<dbReference type="SUPFAM" id="SSF53383">
    <property type="entry name" value="PLP-dependent transferases"/>
    <property type="match status" value="1"/>
</dbReference>
<dbReference type="InterPro" id="IPR015422">
    <property type="entry name" value="PyrdxlP-dep_Trfase_small"/>
</dbReference>
<dbReference type="EMBL" id="JYLF01000003">
    <property type="protein sequence ID" value="KMN14262.1"/>
    <property type="molecule type" value="Genomic_DNA"/>
</dbReference>
<dbReference type="InterPro" id="IPR015424">
    <property type="entry name" value="PyrdxlP-dep_Trfase"/>
</dbReference>
<dbReference type="GO" id="GO:0030170">
    <property type="term" value="F:pyridoxal phosphate binding"/>
    <property type="evidence" value="ECO:0007669"/>
    <property type="project" value="InterPro"/>
</dbReference>
<keyword evidence="2 4" id="KW-0032">Aminotransferase</keyword>
<name>A0A0J6IQF8_9PSED</name>
<sequence>MTHSQRPPAEGFALLKTMTEQYRQRQLSSGGALPELIDLSVGNPDVLPAGYWQERLIHHIKDPQLHGYAEFRPDINQALRQQVIAYHQRRFEGASAVPLDVGHHVLDLLGSKEGIFYALFAFLKPGDTVLLPAPSYSVYHACAEQVGARVAYFPCDEHGQPDVCLITPQQLTRARLVVLCSPNNPTGTILTQQTLQRTVVFARQHSLRVILDRAYAELQVAPDEGMLRGGGLHLEGAMACMIELHSMSKSCGLAGWRMGFALGAPSMIEAMKRLKFNSDFGMFLPFQRVATEILTQLESVSGPIRERYVHRITLAVEAFNALGWKVEAPEGGFFLWAQLPGHVLCACDVVFTQSLLDETGLLVTPGSAFGPAGKGYVRIALVHNDGVLVCVFERLRTWFLNTQ</sequence>
<dbReference type="AlphaFoldDB" id="A0A0J6IQF8"/>
<dbReference type="EC" id="2.6.1.-" evidence="4"/>
<dbReference type="Gene3D" id="3.90.1150.10">
    <property type="entry name" value="Aspartate Aminotransferase, domain 1"/>
    <property type="match status" value="1"/>
</dbReference>
<keyword evidence="3 4" id="KW-0808">Transferase</keyword>
<dbReference type="Proteomes" id="UP000036325">
    <property type="component" value="Unassembled WGS sequence"/>
</dbReference>
<evidence type="ECO:0000256" key="3">
    <source>
        <dbReference type="ARBA" id="ARBA00022679"/>
    </source>
</evidence>
<comment type="similarity">
    <text evidence="4">Belongs to the class-I pyridoxal-phosphate-dependent aminotransferase family.</text>
</comment>
<protein>
    <recommendedName>
        <fullName evidence="4">Aminotransferase</fullName>
        <ecNumber evidence="4">2.6.1.-</ecNumber>
    </recommendedName>
</protein>
<evidence type="ECO:0000313" key="7">
    <source>
        <dbReference type="Proteomes" id="UP000036325"/>
    </source>
</evidence>
<evidence type="ECO:0000256" key="1">
    <source>
        <dbReference type="ARBA" id="ARBA00001933"/>
    </source>
</evidence>
<dbReference type="PANTHER" id="PTHR42832:SF3">
    <property type="entry name" value="L-GLUTAMINE--4-(METHYLSULFANYL)-2-OXOBUTANOATE AMINOTRANSFERASE"/>
    <property type="match status" value="1"/>
</dbReference>